<proteinExistence type="predicted"/>
<evidence type="ECO:0000313" key="2">
    <source>
        <dbReference type="Proteomes" id="UP000016960"/>
    </source>
</evidence>
<reference evidence="1 2" key="1">
    <citation type="submission" date="2013-05" db="EMBL/GenBank/DDBJ databases">
        <title>Draft genome sequence of Rubidibacter lacunae KORDI 51-2.</title>
        <authorList>
            <person name="Choi D.H."/>
            <person name="Noh J.H."/>
            <person name="Kwon K.-K."/>
            <person name="Lee J.-H."/>
            <person name="Ryu J.-Y."/>
        </authorList>
    </citation>
    <scope>NUCLEOTIDE SEQUENCE [LARGE SCALE GENOMIC DNA]</scope>
    <source>
        <strain evidence="1 2">KORDI 51-2</strain>
    </source>
</reference>
<gene>
    <name evidence="1" type="ORF">KR51_00026640</name>
</gene>
<evidence type="ECO:0008006" key="3">
    <source>
        <dbReference type="Google" id="ProtNLM"/>
    </source>
</evidence>
<evidence type="ECO:0000313" key="1">
    <source>
        <dbReference type="EMBL" id="ERN40679.1"/>
    </source>
</evidence>
<accession>U5DJC9</accession>
<dbReference type="eggNOG" id="ENOG502ZHQV">
    <property type="taxonomic scope" value="Bacteria"/>
</dbReference>
<protein>
    <recommendedName>
        <fullName evidence="3">Coenzyme PQQ synthesis protein D (PqqD)</fullName>
    </recommendedName>
</protein>
<dbReference type="InterPro" id="IPR008792">
    <property type="entry name" value="PQQD"/>
</dbReference>
<dbReference type="RefSeq" id="WP_022608084.1">
    <property type="nucleotide sequence ID" value="NZ_ASSJ01000070.1"/>
</dbReference>
<dbReference type="Proteomes" id="UP000016960">
    <property type="component" value="Unassembled WGS sequence"/>
</dbReference>
<dbReference type="InParanoid" id="U5DJC9"/>
<dbReference type="Pfam" id="PF05402">
    <property type="entry name" value="PqqD"/>
    <property type="match status" value="1"/>
</dbReference>
<comment type="caution">
    <text evidence="1">The sequence shown here is derived from an EMBL/GenBank/DDBJ whole genome shotgun (WGS) entry which is preliminary data.</text>
</comment>
<dbReference type="STRING" id="582515.KR51_00026640"/>
<keyword evidence="2" id="KW-1185">Reference proteome</keyword>
<name>U5DJC9_9CHRO</name>
<dbReference type="InterPro" id="IPR041881">
    <property type="entry name" value="PqqD_sf"/>
</dbReference>
<dbReference type="AlphaFoldDB" id="U5DJC9"/>
<dbReference type="OrthoDB" id="515711at2"/>
<sequence>MNDTRIPSYVSTTYFQDSAIILDSRKNTYYTLNDSAATFWKLLIELNSIVEAIEQVKNLYDLPSDTLVQDMKLFATTLEDLGLIKRV</sequence>
<dbReference type="EMBL" id="ASSJ01000070">
    <property type="protein sequence ID" value="ERN40679.1"/>
    <property type="molecule type" value="Genomic_DNA"/>
</dbReference>
<dbReference type="Gene3D" id="1.10.10.1150">
    <property type="entry name" value="Coenzyme PQQ synthesis protein D (PqqD)"/>
    <property type="match status" value="1"/>
</dbReference>
<organism evidence="1 2">
    <name type="scientific">Rubidibacter lacunae KORDI 51-2</name>
    <dbReference type="NCBI Taxonomy" id="582515"/>
    <lineage>
        <taxon>Bacteria</taxon>
        <taxon>Bacillati</taxon>
        <taxon>Cyanobacteriota</taxon>
        <taxon>Cyanophyceae</taxon>
        <taxon>Oscillatoriophycideae</taxon>
        <taxon>Chroococcales</taxon>
        <taxon>Aphanothecaceae</taxon>
        <taxon>Rubidibacter</taxon>
    </lineage>
</organism>